<feature type="transmembrane region" description="Helical" evidence="1">
    <location>
        <begin position="106"/>
        <end position="124"/>
    </location>
</feature>
<feature type="transmembrane region" description="Helical" evidence="1">
    <location>
        <begin position="58"/>
        <end position="85"/>
    </location>
</feature>
<evidence type="ECO:0000313" key="2">
    <source>
        <dbReference type="EMBL" id="GEN32724.1"/>
    </source>
</evidence>
<feature type="transmembrane region" description="Helical" evidence="1">
    <location>
        <begin position="318"/>
        <end position="339"/>
    </location>
</feature>
<sequence length="345" mass="39264">MFNHALWMKEYRQAKPVLWMLPVICLLFMGVARGFVIWNKLIPYEGMYNRDLTAESFYSASYGLLFMRNCALAGLIVLLATSFIGMERRNLLNDFTFSLPFSRRRIFMVKWGIGVTFLAASLFANEVVDALVILLSPFSDHFNVLYHIKDFAFTIIVLTGLYTFALFVGTVTGSAFAQAILTAIFSIFPVGFMTILMFFVYVNFRWDAGHVFSNPIFQVMMDMSLFFHVVGIREGVENAGVYIAHMWGPLLYTALFLPLGLYCYQRNRLEYNGRIILFRQLQAVFKAGVALCFALAIGMCFTILFVPDLDRSPNALLLPYYFGFIGGGLVTLIVMGRLMKVRLKV</sequence>
<reference evidence="2 3" key="1">
    <citation type="submission" date="2019-07" db="EMBL/GenBank/DDBJ databases">
        <title>Whole genome shotgun sequence of Aneurinibacillus danicus NBRC 102444.</title>
        <authorList>
            <person name="Hosoyama A."/>
            <person name="Uohara A."/>
            <person name="Ohji S."/>
            <person name="Ichikawa N."/>
        </authorList>
    </citation>
    <scope>NUCLEOTIDE SEQUENCE [LARGE SCALE GENOMIC DNA]</scope>
    <source>
        <strain evidence="2 3">NBRC 102444</strain>
    </source>
</reference>
<keyword evidence="3" id="KW-1185">Reference proteome</keyword>
<dbReference type="PANTHER" id="PTHR39177">
    <property type="entry name" value="ABC TRANSPORTER PERMEASE YTRC-RELATED"/>
    <property type="match status" value="1"/>
</dbReference>
<accession>A0A511V1E1</accession>
<keyword evidence="1" id="KW-1133">Transmembrane helix</keyword>
<dbReference type="PANTHER" id="PTHR39177:SF1">
    <property type="entry name" value="ABC TRANSPORTER PERMEASE YTRC-RELATED"/>
    <property type="match status" value="1"/>
</dbReference>
<gene>
    <name evidence="2" type="primary">ytrC</name>
    <name evidence="2" type="ORF">ADA01nite_01840</name>
</gene>
<keyword evidence="1" id="KW-0472">Membrane</keyword>
<dbReference type="PRINTS" id="PR02026">
    <property type="entry name" value="YTRCYTRDABC"/>
</dbReference>
<dbReference type="InterPro" id="IPR053046">
    <property type="entry name" value="ABC-5_transporter"/>
</dbReference>
<protein>
    <submittedName>
        <fullName evidence="2">Putative ABC transporter permease YtrC</fullName>
    </submittedName>
</protein>
<feature type="transmembrane region" description="Helical" evidence="1">
    <location>
        <begin position="183"/>
        <end position="204"/>
    </location>
</feature>
<dbReference type="EMBL" id="BJXX01000013">
    <property type="protein sequence ID" value="GEN32724.1"/>
    <property type="molecule type" value="Genomic_DNA"/>
</dbReference>
<organism evidence="2 3">
    <name type="scientific">Aneurinibacillus danicus</name>
    <dbReference type="NCBI Taxonomy" id="267746"/>
    <lineage>
        <taxon>Bacteria</taxon>
        <taxon>Bacillati</taxon>
        <taxon>Bacillota</taxon>
        <taxon>Bacilli</taxon>
        <taxon>Bacillales</taxon>
        <taxon>Paenibacillaceae</taxon>
        <taxon>Aneurinibacillus group</taxon>
        <taxon>Aneurinibacillus</taxon>
    </lineage>
</organism>
<dbReference type="RefSeq" id="WP_146808025.1">
    <property type="nucleotide sequence ID" value="NZ_BJXX01000013.1"/>
</dbReference>
<feature type="transmembrane region" description="Helical" evidence="1">
    <location>
        <begin position="284"/>
        <end position="306"/>
    </location>
</feature>
<evidence type="ECO:0000313" key="3">
    <source>
        <dbReference type="Proteomes" id="UP000321157"/>
    </source>
</evidence>
<feature type="transmembrane region" description="Helical" evidence="1">
    <location>
        <begin position="242"/>
        <end position="264"/>
    </location>
</feature>
<keyword evidence="1" id="KW-0812">Transmembrane</keyword>
<name>A0A511V1E1_9BACL</name>
<comment type="caution">
    <text evidence="2">The sequence shown here is derived from an EMBL/GenBank/DDBJ whole genome shotgun (WGS) entry which is preliminary data.</text>
</comment>
<evidence type="ECO:0000256" key="1">
    <source>
        <dbReference type="SAM" id="Phobius"/>
    </source>
</evidence>
<dbReference type="Proteomes" id="UP000321157">
    <property type="component" value="Unassembled WGS sequence"/>
</dbReference>
<dbReference type="OrthoDB" id="2658554at2"/>
<dbReference type="InterPro" id="IPR023264">
    <property type="entry name" value="ABC_transptr_acetoin_YtrC/YtrD"/>
</dbReference>
<dbReference type="AlphaFoldDB" id="A0A511V1E1"/>
<proteinExistence type="predicted"/>
<feature type="transmembrane region" description="Helical" evidence="1">
    <location>
        <begin position="17"/>
        <end position="38"/>
    </location>
</feature>
<feature type="transmembrane region" description="Helical" evidence="1">
    <location>
        <begin position="155"/>
        <end position="177"/>
    </location>
</feature>